<reference evidence="1 2" key="1">
    <citation type="submission" date="2014-04" db="EMBL/GenBank/DDBJ databases">
        <title>Draft genome sequence of Photobacterium halotolerans S2753: a solonamide, ngercheumicin and holomycin producer.</title>
        <authorList>
            <person name="Machado H.R."/>
            <person name="Gram L."/>
        </authorList>
    </citation>
    <scope>NUCLEOTIDE SEQUENCE [LARGE SCALE GENOMIC DNA]</scope>
    <source>
        <strain evidence="1 2">S2753</strain>
    </source>
</reference>
<dbReference type="RefSeq" id="WP_036754041.1">
    <property type="nucleotide sequence ID" value="NZ_JAGSGC010000004.1"/>
</dbReference>
<dbReference type="Proteomes" id="UP000027192">
    <property type="component" value="Unassembled WGS sequence"/>
</dbReference>
<proteinExistence type="predicted"/>
<accession>A0A066RTI3</accession>
<dbReference type="OrthoDB" id="6691880at2"/>
<evidence type="ECO:0000313" key="2">
    <source>
        <dbReference type="Proteomes" id="UP000027192"/>
    </source>
</evidence>
<sequence>MSKIAKETYTVNHSWNDIELTAEIDFSVVSIDRLRLYVENYDDGHMLLNTSDDGIINCFLKVLAKACFQVSTSKDLNLEGVLCYFDSADSWLAELFPPLNGEAGIKLVHFTYSECFSEINE</sequence>
<dbReference type="EMBL" id="JMIB01000027">
    <property type="protein sequence ID" value="KDM91017.1"/>
    <property type="molecule type" value="Genomic_DNA"/>
</dbReference>
<dbReference type="Pfam" id="PF10800">
    <property type="entry name" value="DUF2528"/>
    <property type="match status" value="1"/>
</dbReference>
<comment type="caution">
    <text evidence="1">The sequence shown here is derived from an EMBL/GenBank/DDBJ whole genome shotgun (WGS) entry which is preliminary data.</text>
</comment>
<evidence type="ECO:0000313" key="1">
    <source>
        <dbReference type="EMBL" id="KDM91017.1"/>
    </source>
</evidence>
<name>A0A066RTI3_9GAMM</name>
<protein>
    <submittedName>
        <fullName evidence="1">Uncharacterized protein</fullName>
    </submittedName>
</protein>
<keyword evidence="2" id="KW-1185">Reference proteome</keyword>
<organism evidence="1 2">
    <name type="scientific">Photobacterium galatheae</name>
    <dbReference type="NCBI Taxonomy" id="1654360"/>
    <lineage>
        <taxon>Bacteria</taxon>
        <taxon>Pseudomonadati</taxon>
        <taxon>Pseudomonadota</taxon>
        <taxon>Gammaproteobacteria</taxon>
        <taxon>Vibrionales</taxon>
        <taxon>Vibrionaceae</taxon>
        <taxon>Photobacterium</taxon>
    </lineage>
</organism>
<dbReference type="InterPro" id="IPR024252">
    <property type="entry name" value="DUF2528"/>
</dbReference>
<gene>
    <name evidence="1" type="ORF">EA58_14800</name>
</gene>
<dbReference type="AlphaFoldDB" id="A0A066RTI3"/>